<accession>A0AAW0J259</accession>
<dbReference type="EMBL" id="PKMF04000726">
    <property type="protein sequence ID" value="KAK7820782.1"/>
    <property type="molecule type" value="Genomic_DNA"/>
</dbReference>
<organism evidence="1 2">
    <name type="scientific">Quercus suber</name>
    <name type="common">Cork oak</name>
    <dbReference type="NCBI Taxonomy" id="58331"/>
    <lineage>
        <taxon>Eukaryota</taxon>
        <taxon>Viridiplantae</taxon>
        <taxon>Streptophyta</taxon>
        <taxon>Embryophyta</taxon>
        <taxon>Tracheophyta</taxon>
        <taxon>Spermatophyta</taxon>
        <taxon>Magnoliopsida</taxon>
        <taxon>eudicotyledons</taxon>
        <taxon>Gunneridae</taxon>
        <taxon>Pentapetalae</taxon>
        <taxon>rosids</taxon>
        <taxon>fabids</taxon>
        <taxon>Fagales</taxon>
        <taxon>Fagaceae</taxon>
        <taxon>Quercus</taxon>
    </lineage>
</organism>
<keyword evidence="2" id="KW-1185">Reference proteome</keyword>
<dbReference type="AlphaFoldDB" id="A0AAW0J259"/>
<sequence>LRASKLGPHGLNLPLYIENLYIARKTLTLAHFQTFSLEAHTQREETHNSQPIHHGGRIWQEEGTQLVREVKRLSVLG</sequence>
<evidence type="ECO:0000313" key="1">
    <source>
        <dbReference type="EMBL" id="KAK7820782.1"/>
    </source>
</evidence>
<comment type="caution">
    <text evidence="1">The sequence shown here is derived from an EMBL/GenBank/DDBJ whole genome shotgun (WGS) entry which is preliminary data.</text>
</comment>
<protein>
    <submittedName>
        <fullName evidence="1">Uncharacterized protein</fullName>
    </submittedName>
</protein>
<evidence type="ECO:0000313" key="2">
    <source>
        <dbReference type="Proteomes" id="UP000237347"/>
    </source>
</evidence>
<feature type="non-terminal residue" evidence="1">
    <location>
        <position position="1"/>
    </location>
</feature>
<reference evidence="1 2" key="1">
    <citation type="journal article" date="2018" name="Sci. Data">
        <title>The draft genome sequence of cork oak.</title>
        <authorList>
            <person name="Ramos A.M."/>
            <person name="Usie A."/>
            <person name="Barbosa P."/>
            <person name="Barros P.M."/>
            <person name="Capote T."/>
            <person name="Chaves I."/>
            <person name="Simoes F."/>
            <person name="Abreu I."/>
            <person name="Carrasquinho I."/>
            <person name="Faro C."/>
            <person name="Guimaraes J.B."/>
            <person name="Mendonca D."/>
            <person name="Nobrega F."/>
            <person name="Rodrigues L."/>
            <person name="Saibo N.J.M."/>
            <person name="Varela M.C."/>
            <person name="Egas C."/>
            <person name="Matos J."/>
            <person name="Miguel C.M."/>
            <person name="Oliveira M.M."/>
            <person name="Ricardo C.P."/>
            <person name="Goncalves S."/>
        </authorList>
    </citation>
    <scope>NUCLEOTIDE SEQUENCE [LARGE SCALE GENOMIC DNA]</scope>
    <source>
        <strain evidence="2">cv. HL8</strain>
    </source>
</reference>
<proteinExistence type="predicted"/>
<gene>
    <name evidence="1" type="ORF">CFP56_038463</name>
</gene>
<dbReference type="Proteomes" id="UP000237347">
    <property type="component" value="Unassembled WGS sequence"/>
</dbReference>
<name>A0AAW0J259_QUESU</name>